<evidence type="ECO:0000259" key="3">
    <source>
        <dbReference type="PROSITE" id="PS50977"/>
    </source>
</evidence>
<dbReference type="Proteomes" id="UP000001572">
    <property type="component" value="Chromosome"/>
</dbReference>
<evidence type="ECO:0000313" key="4">
    <source>
        <dbReference type="EMBL" id="ABR46526.1"/>
    </source>
</evidence>
<protein>
    <submittedName>
        <fullName evidence="4">Putative transcriptional regulator, TetR family</fullName>
    </submittedName>
</protein>
<dbReference type="PANTHER" id="PTHR43479:SF7">
    <property type="entry name" value="TETR-FAMILY TRANSCRIPTIONAL REGULATOR"/>
    <property type="match status" value="1"/>
</dbReference>
<dbReference type="STRING" id="293826.Amet_0294"/>
<dbReference type="GO" id="GO:0003677">
    <property type="term" value="F:DNA binding"/>
    <property type="evidence" value="ECO:0007669"/>
    <property type="project" value="UniProtKB-UniRule"/>
</dbReference>
<dbReference type="InterPro" id="IPR001647">
    <property type="entry name" value="HTH_TetR"/>
</dbReference>
<feature type="DNA-binding region" description="H-T-H motif" evidence="2">
    <location>
        <begin position="26"/>
        <end position="45"/>
    </location>
</feature>
<accession>A6TK08</accession>
<feature type="domain" description="HTH tetR-type" evidence="3">
    <location>
        <begin position="3"/>
        <end position="63"/>
    </location>
</feature>
<dbReference type="InterPro" id="IPR009057">
    <property type="entry name" value="Homeodomain-like_sf"/>
</dbReference>
<dbReference type="AlphaFoldDB" id="A6TK08"/>
<keyword evidence="1 2" id="KW-0238">DNA-binding</keyword>
<dbReference type="SUPFAM" id="SSF46689">
    <property type="entry name" value="Homeodomain-like"/>
    <property type="match status" value="1"/>
</dbReference>
<dbReference type="OrthoDB" id="9810250at2"/>
<keyword evidence="5" id="KW-1185">Reference proteome</keyword>
<dbReference type="Pfam" id="PF14278">
    <property type="entry name" value="TetR_C_8"/>
    <property type="match status" value="1"/>
</dbReference>
<proteinExistence type="predicted"/>
<dbReference type="RefSeq" id="WP_011971435.1">
    <property type="nucleotide sequence ID" value="NC_009633.1"/>
</dbReference>
<name>A6TK08_ALKMQ</name>
<dbReference type="Gene3D" id="1.10.357.10">
    <property type="entry name" value="Tetracycline Repressor, domain 2"/>
    <property type="match status" value="1"/>
</dbReference>
<dbReference type="InterPro" id="IPR050624">
    <property type="entry name" value="HTH-type_Tx_Regulator"/>
</dbReference>
<sequence length="184" mass="21833">MTQKTKEAMAASLKERLRKTTLQNITVKDIVKDCEVNRQTFYYHFQDSFALLEWIFETEGTKAISTNKTYDTWEQGFLRVFQYVEQNKMLVHNAYHSMGREHVERYLYSVVYRLLINVINEQAKGMNVPEDDKGFIADFYKYAFVGIMLEWIHQGMKERPEDIVDRLSKLITGAIHRALLKYEQ</sequence>
<evidence type="ECO:0000313" key="5">
    <source>
        <dbReference type="Proteomes" id="UP000001572"/>
    </source>
</evidence>
<dbReference type="InterPro" id="IPR039532">
    <property type="entry name" value="TetR_C_Firmicutes"/>
</dbReference>
<dbReference type="PROSITE" id="PS50977">
    <property type="entry name" value="HTH_TETR_2"/>
    <property type="match status" value="1"/>
</dbReference>
<reference evidence="5" key="1">
    <citation type="journal article" date="2016" name="Genome Announc.">
        <title>Complete genome sequence of Alkaliphilus metalliredigens strain QYMF, an alkaliphilic and metal-reducing bacterium isolated from borax-contaminated leachate ponds.</title>
        <authorList>
            <person name="Hwang C."/>
            <person name="Copeland A."/>
            <person name="Lucas S."/>
            <person name="Lapidus A."/>
            <person name="Barry K."/>
            <person name="Detter J.C."/>
            <person name="Glavina Del Rio T."/>
            <person name="Hammon N."/>
            <person name="Israni S."/>
            <person name="Dalin E."/>
            <person name="Tice H."/>
            <person name="Pitluck S."/>
            <person name="Chertkov O."/>
            <person name="Brettin T."/>
            <person name="Bruce D."/>
            <person name="Han C."/>
            <person name="Schmutz J."/>
            <person name="Larimer F."/>
            <person name="Land M.L."/>
            <person name="Hauser L."/>
            <person name="Kyrpides N."/>
            <person name="Mikhailova N."/>
            <person name="Ye Q."/>
            <person name="Zhou J."/>
            <person name="Richardson P."/>
            <person name="Fields M.W."/>
        </authorList>
    </citation>
    <scope>NUCLEOTIDE SEQUENCE [LARGE SCALE GENOMIC DNA]</scope>
    <source>
        <strain evidence="5">QYMF</strain>
    </source>
</reference>
<dbReference type="KEGG" id="amt:Amet_0294"/>
<dbReference type="eggNOG" id="COG1309">
    <property type="taxonomic scope" value="Bacteria"/>
</dbReference>
<dbReference type="EMBL" id="CP000724">
    <property type="protein sequence ID" value="ABR46526.1"/>
    <property type="molecule type" value="Genomic_DNA"/>
</dbReference>
<organism evidence="4 5">
    <name type="scientific">Alkaliphilus metalliredigens (strain QYMF)</name>
    <dbReference type="NCBI Taxonomy" id="293826"/>
    <lineage>
        <taxon>Bacteria</taxon>
        <taxon>Bacillati</taxon>
        <taxon>Bacillota</taxon>
        <taxon>Clostridia</taxon>
        <taxon>Peptostreptococcales</taxon>
        <taxon>Natronincolaceae</taxon>
        <taxon>Alkaliphilus</taxon>
    </lineage>
</organism>
<dbReference type="HOGENOM" id="CLU_087539_2_1_9"/>
<gene>
    <name evidence="4" type="ordered locus">Amet_0294</name>
</gene>
<dbReference type="PANTHER" id="PTHR43479">
    <property type="entry name" value="ACREF/ENVCD OPERON REPRESSOR-RELATED"/>
    <property type="match status" value="1"/>
</dbReference>
<evidence type="ECO:0000256" key="1">
    <source>
        <dbReference type="ARBA" id="ARBA00023125"/>
    </source>
</evidence>
<evidence type="ECO:0000256" key="2">
    <source>
        <dbReference type="PROSITE-ProRule" id="PRU00335"/>
    </source>
</evidence>